<evidence type="ECO:0000313" key="4">
    <source>
        <dbReference type="Proteomes" id="UP000266273"/>
    </source>
</evidence>
<evidence type="ECO:0000256" key="2">
    <source>
        <dbReference type="SAM" id="Phobius"/>
    </source>
</evidence>
<keyword evidence="2" id="KW-1133">Transmembrane helix</keyword>
<feature type="region of interest" description="Disordered" evidence="1">
    <location>
        <begin position="59"/>
        <end position="108"/>
    </location>
</feature>
<protein>
    <submittedName>
        <fullName evidence="3">Uncharacterized protein</fullName>
    </submittedName>
</protein>
<keyword evidence="2" id="KW-0812">Transmembrane</keyword>
<name>A0A397QEE3_9HYPH</name>
<proteinExistence type="predicted"/>
<keyword evidence="2" id="KW-0472">Membrane</keyword>
<dbReference type="EMBL" id="QXDF01000001">
    <property type="protein sequence ID" value="RIA56631.1"/>
    <property type="molecule type" value="Genomic_DNA"/>
</dbReference>
<gene>
    <name evidence="3" type="ORF">BXY53_1737</name>
</gene>
<keyword evidence="4" id="KW-1185">Reference proteome</keyword>
<evidence type="ECO:0000256" key="1">
    <source>
        <dbReference type="SAM" id="MobiDB-lite"/>
    </source>
</evidence>
<organism evidence="3 4">
    <name type="scientific">Dichotomicrobium thermohalophilum</name>
    <dbReference type="NCBI Taxonomy" id="933063"/>
    <lineage>
        <taxon>Bacteria</taxon>
        <taxon>Pseudomonadati</taxon>
        <taxon>Pseudomonadota</taxon>
        <taxon>Alphaproteobacteria</taxon>
        <taxon>Hyphomicrobiales</taxon>
        <taxon>Hyphomicrobiaceae</taxon>
        <taxon>Dichotomicrobium</taxon>
    </lineage>
</organism>
<dbReference type="AlphaFoldDB" id="A0A397QEE3"/>
<dbReference type="RefSeq" id="WP_119061406.1">
    <property type="nucleotide sequence ID" value="NZ_QXDF01000001.1"/>
</dbReference>
<accession>A0A397QEE3</accession>
<dbReference type="OrthoDB" id="8478544at2"/>
<dbReference type="Proteomes" id="UP000266273">
    <property type="component" value="Unassembled WGS sequence"/>
</dbReference>
<reference evidence="3 4" key="1">
    <citation type="submission" date="2018-08" db="EMBL/GenBank/DDBJ databases">
        <title>Genomic Encyclopedia of Archaeal and Bacterial Type Strains, Phase II (KMG-II): from individual species to whole genera.</title>
        <authorList>
            <person name="Goeker M."/>
        </authorList>
    </citation>
    <scope>NUCLEOTIDE SEQUENCE [LARGE SCALE GENOMIC DNA]</scope>
    <source>
        <strain evidence="3 4">DSM 5002</strain>
    </source>
</reference>
<comment type="caution">
    <text evidence="3">The sequence shown here is derived from an EMBL/GenBank/DDBJ whole genome shotgun (WGS) entry which is preliminary data.</text>
</comment>
<feature type="transmembrane region" description="Helical" evidence="2">
    <location>
        <begin position="6"/>
        <end position="24"/>
    </location>
</feature>
<evidence type="ECO:0000313" key="3">
    <source>
        <dbReference type="EMBL" id="RIA56631.1"/>
    </source>
</evidence>
<sequence length="108" mass="11541">MSVIKTLFGLVLIVVFVGFGYWLYATYTTERGDDPIWAGLNGLMPTELQQWACSEIRQRAGGEPAPQSCAQYWNVPGPEEAAAPGTEIAEPVDEATPEPAPANASAAD</sequence>